<evidence type="ECO:0000313" key="4">
    <source>
        <dbReference type="Proteomes" id="UP000298390"/>
    </source>
</evidence>
<protein>
    <recommendedName>
        <fullName evidence="2">Hemimethylated DNA-binding domain-containing protein</fullName>
    </recommendedName>
</protein>
<dbReference type="PANTHER" id="PTHR31350:SF21">
    <property type="entry name" value="F-BOX ONLY PROTEIN 21"/>
    <property type="match status" value="1"/>
</dbReference>
<feature type="region of interest" description="Disordered" evidence="1">
    <location>
        <begin position="577"/>
        <end position="623"/>
    </location>
</feature>
<dbReference type="InterPro" id="IPR011722">
    <property type="entry name" value="Hemimethylated_DNA-bd_dom"/>
</dbReference>
<reference evidence="3 4" key="1">
    <citation type="submission" date="2019-01" db="EMBL/GenBank/DDBJ databases">
        <title>Genome sequencing of the rare red list fungi Fomitopsis rosea.</title>
        <authorList>
            <person name="Buettner E."/>
            <person name="Kellner H."/>
        </authorList>
    </citation>
    <scope>NUCLEOTIDE SEQUENCE [LARGE SCALE GENOMIC DNA]</scope>
    <source>
        <strain evidence="3 4">DSM 105464</strain>
    </source>
</reference>
<gene>
    <name evidence="3" type="ORF">EVJ58_g117</name>
</gene>
<accession>A0A4Y9Z664</accession>
<evidence type="ECO:0000313" key="3">
    <source>
        <dbReference type="EMBL" id="TFY70012.1"/>
    </source>
</evidence>
<feature type="region of interest" description="Disordered" evidence="1">
    <location>
        <begin position="751"/>
        <end position="773"/>
    </location>
</feature>
<evidence type="ECO:0000256" key="1">
    <source>
        <dbReference type="SAM" id="MobiDB-lite"/>
    </source>
</evidence>
<feature type="region of interest" description="Disordered" evidence="1">
    <location>
        <begin position="684"/>
        <end position="705"/>
    </location>
</feature>
<dbReference type="GO" id="GO:0003677">
    <property type="term" value="F:DNA binding"/>
    <property type="evidence" value="ECO:0007669"/>
    <property type="project" value="InterPro"/>
</dbReference>
<proteinExistence type="predicted"/>
<dbReference type="Gene3D" id="2.30.30.390">
    <property type="entry name" value="Hemimethylated DNA-binding domain"/>
    <property type="match status" value="1"/>
</dbReference>
<dbReference type="STRING" id="34475.A0A4Y9Z664"/>
<dbReference type="Proteomes" id="UP000298390">
    <property type="component" value="Unassembled WGS sequence"/>
</dbReference>
<dbReference type="InterPro" id="IPR036623">
    <property type="entry name" value="Hemimethylated_DNA-bd_sf"/>
</dbReference>
<dbReference type="Pfam" id="PF08755">
    <property type="entry name" value="YccV-like"/>
    <property type="match status" value="1"/>
</dbReference>
<feature type="domain" description="Hemimethylated DNA-binding" evidence="2">
    <location>
        <begin position="457"/>
        <end position="562"/>
    </location>
</feature>
<dbReference type="Pfam" id="PF13369">
    <property type="entry name" value="Transglut_core2"/>
    <property type="match status" value="1"/>
</dbReference>
<dbReference type="SMART" id="SM00992">
    <property type="entry name" value="YccV-like"/>
    <property type="match status" value="1"/>
</dbReference>
<name>A0A4Y9Z664_9APHY</name>
<dbReference type="PANTHER" id="PTHR31350">
    <property type="entry name" value="SI:DKEY-261L7.2"/>
    <property type="match status" value="1"/>
</dbReference>
<dbReference type="InterPro" id="IPR032698">
    <property type="entry name" value="SirB1_N"/>
</dbReference>
<dbReference type="EMBL" id="SEKV01000002">
    <property type="protein sequence ID" value="TFY70012.1"/>
    <property type="molecule type" value="Genomic_DNA"/>
</dbReference>
<organism evidence="3 4">
    <name type="scientific">Rhodofomes roseus</name>
    <dbReference type="NCBI Taxonomy" id="34475"/>
    <lineage>
        <taxon>Eukaryota</taxon>
        <taxon>Fungi</taxon>
        <taxon>Dikarya</taxon>
        <taxon>Basidiomycota</taxon>
        <taxon>Agaricomycotina</taxon>
        <taxon>Agaricomycetes</taxon>
        <taxon>Polyporales</taxon>
        <taxon>Rhodofomes</taxon>
    </lineage>
</organism>
<dbReference type="InterPro" id="IPR036047">
    <property type="entry name" value="F-box-like_dom_sf"/>
</dbReference>
<comment type="caution">
    <text evidence="3">The sequence shown here is derived from an EMBL/GenBank/DDBJ whole genome shotgun (WGS) entry which is preliminary data.</text>
</comment>
<dbReference type="NCBIfam" id="TIGR02097">
    <property type="entry name" value="yccV"/>
    <property type="match status" value="1"/>
</dbReference>
<evidence type="ECO:0000259" key="2">
    <source>
        <dbReference type="SMART" id="SM00992"/>
    </source>
</evidence>
<feature type="compositionally biased region" description="Pro residues" evidence="1">
    <location>
        <begin position="691"/>
        <end position="703"/>
    </location>
</feature>
<dbReference type="SUPFAM" id="SSF141255">
    <property type="entry name" value="YccV-like"/>
    <property type="match status" value="1"/>
</dbReference>
<dbReference type="SUPFAM" id="SSF81383">
    <property type="entry name" value="F-box domain"/>
    <property type="match status" value="1"/>
</dbReference>
<dbReference type="AlphaFoldDB" id="A0A4Y9Z664"/>
<sequence>MQRHWPWLPTELYADVLRFLPPDDDFADTSVKTLVNCLGAHSQLRVAALQPSVWKHHYRARYTECVEEREAQRREKTKGDYRLMYIARRKLDRRALEAVDEIRLQLSGRHARAAAFVKEFSFDVWNALEREAQLPVPAYLLSGNDGGYLDEDVDMDAHVDDIPHVLPRRYWAKAMMGVVARHHTLQKWASLYSAEEEEHSVTFEDALAGLSAFYDQSPKHISSWLGMLAHDCRVQLTAGGIELDPVSPDYDLPSLVVRLRETLRGMGFCIAEGDDFYNPLNQFPHAFMRTESRKTIPMGLVYVYTSVARKLGIRASPTNYPGKVLCHIDPIDPEQNEMLFDVCGQSQPLIFTSRDLRQMLVDIGLRPDMPAEIIRPCKVGTILHRAAANTIIASQDNQALSQNMDSKPLDALAVLNDVVCPALNPPAREILAKHCEKLVETDEEFARTVWPRTGERSVMYFVGLIVQHKKYEYAGCIIGWHPMCLAKEDLSPVMEVQRLTRGWNQPFYWVVSVDGSKRYAAEEDLYPVDVRPDVIRRMFVNRSIFGRFFEGVHLDNAHKRGRLLPTQELQTLFPEDDQVGCSLPKPAAPMDGIERTQQEDKDDESIQVESPTPTRTGHQTNDSLMLGNTAVSDLFSPDHHQRKMILLEEALSRATGLLKEISMHAEYPASVTKDAQTIASRLTSWEEPQPVTAPKPTTSPPPASADTTILENIAKAIDRLATRLDHIEAKDAPTTTTQDWTTSDDSATIRTTATARTSRNKKKTTAADTTTTNRATVRTVVATAKPIVPTPRTPKPVLNPLAAHHPSRLIIEIKDGPPATRADTYGS</sequence>
<feature type="compositionally biased region" description="Polar residues" evidence="1">
    <location>
        <begin position="607"/>
        <end position="623"/>
    </location>
</feature>